<dbReference type="InterPro" id="IPR011990">
    <property type="entry name" value="TPR-like_helical_dom_sf"/>
</dbReference>
<dbReference type="Gene3D" id="1.25.40.10">
    <property type="entry name" value="Tetratricopeptide repeat domain"/>
    <property type="match status" value="1"/>
</dbReference>
<dbReference type="RefSeq" id="WP_044754066.1">
    <property type="nucleotide sequence ID" value="NZ_CEIE01000005.1"/>
</dbReference>
<dbReference type="PANTHER" id="PTHR37038">
    <property type="entry name" value="TRANSCRIPTIONAL REGULATOR-RELATED"/>
    <property type="match status" value="1"/>
</dbReference>
<dbReference type="CDD" id="cd00093">
    <property type="entry name" value="HTH_XRE"/>
    <property type="match status" value="1"/>
</dbReference>
<feature type="domain" description="HTH cro/C1-type" evidence="1">
    <location>
        <begin position="8"/>
        <end position="61"/>
    </location>
</feature>
<organism evidence="2 3">
    <name type="scientific">Streptococcus suis</name>
    <dbReference type="NCBI Taxonomy" id="1307"/>
    <lineage>
        <taxon>Bacteria</taxon>
        <taxon>Bacillati</taxon>
        <taxon>Bacillota</taxon>
        <taxon>Bacilli</taxon>
        <taxon>Lactobacillales</taxon>
        <taxon>Streptococcaceae</taxon>
        <taxon>Streptococcus</taxon>
    </lineage>
</organism>
<dbReference type="SUPFAM" id="SSF47413">
    <property type="entry name" value="lambda repressor-like DNA-binding domains"/>
    <property type="match status" value="1"/>
</dbReference>
<evidence type="ECO:0000259" key="1">
    <source>
        <dbReference type="PROSITE" id="PS50943"/>
    </source>
</evidence>
<dbReference type="InterPro" id="IPR010982">
    <property type="entry name" value="Lambda_DNA-bd_dom_sf"/>
</dbReference>
<gene>
    <name evidence="2" type="ORF">ERS132461_02024</name>
</gene>
<dbReference type="Pfam" id="PF01381">
    <property type="entry name" value="HTH_3"/>
    <property type="match status" value="1"/>
</dbReference>
<accession>A0A0Z8NRX6</accession>
<dbReference type="InterPro" id="IPR001387">
    <property type="entry name" value="Cro/C1-type_HTH"/>
</dbReference>
<evidence type="ECO:0000313" key="2">
    <source>
        <dbReference type="EMBL" id="CYW32446.1"/>
    </source>
</evidence>
<dbReference type="EMBL" id="FIIX01000063">
    <property type="protein sequence ID" value="CYW32446.1"/>
    <property type="molecule type" value="Genomic_DNA"/>
</dbReference>
<proteinExistence type="predicted"/>
<dbReference type="AlphaFoldDB" id="A0A0Z8NRX6"/>
<protein>
    <submittedName>
        <fullName evidence="2">Transcriptional regulator</fullName>
    </submittedName>
</protein>
<sequence length="286" mass="33613">MSLLATRLRSRRLELNLSQAELAKGICEQGQISRIEKGKYNPGAELLYRLSLKLNVPMNYFFDESILKENSAIQNFKMLSNKLLVDRDYASLKYLYELEVEKKQKLTLSDQLYLSWIESIILFHQDDKKEIAIKKLESIINKVSQNESDYFKFMNSLSNFYSLIGNKTNSEELYDIIISQISTTSISKIEDLELLIKVRYNHCRDLWLESKTDLAISEILETIDICKKFNHNYLLADLYCLLGNVSEGFSEEEKIKEYFSYSKFLYDIFDNEKMSLLTKNYIKNNF</sequence>
<reference evidence="2 3" key="1">
    <citation type="submission" date="2016-02" db="EMBL/GenBank/DDBJ databases">
        <authorList>
            <consortium name="Pathogen Informatics"/>
        </authorList>
    </citation>
    <scope>NUCLEOTIDE SEQUENCE [LARGE SCALE GENOMIC DNA]</scope>
    <source>
        <strain evidence="2 3">LSS99</strain>
    </source>
</reference>
<dbReference type="Proteomes" id="UP000073388">
    <property type="component" value="Unassembled WGS sequence"/>
</dbReference>
<dbReference type="PROSITE" id="PS50943">
    <property type="entry name" value="HTH_CROC1"/>
    <property type="match status" value="1"/>
</dbReference>
<dbReference type="GO" id="GO:0003677">
    <property type="term" value="F:DNA binding"/>
    <property type="evidence" value="ECO:0007669"/>
    <property type="project" value="InterPro"/>
</dbReference>
<dbReference type="SMART" id="SM00530">
    <property type="entry name" value="HTH_XRE"/>
    <property type="match status" value="1"/>
</dbReference>
<name>A0A0Z8NRX6_STRSU</name>
<dbReference type="PANTHER" id="PTHR37038:SF14">
    <property type="entry name" value="TRANSCRIPTIONAL ACTIVATOR"/>
    <property type="match status" value="1"/>
</dbReference>
<dbReference type="InterPro" id="IPR053163">
    <property type="entry name" value="HTH-type_regulator_Rgg"/>
</dbReference>
<evidence type="ECO:0000313" key="3">
    <source>
        <dbReference type="Proteomes" id="UP000073388"/>
    </source>
</evidence>